<feature type="region of interest" description="Disordered" evidence="1">
    <location>
        <begin position="65"/>
        <end position="90"/>
    </location>
</feature>
<sequence length="90" mass="9691">MYMVLIGPPSVPDTRCRPIRPSTCLDLPERPISKHATLHSHTTADLDTSPSLCLGERRIASCTHVETPPAPAPTSTPTPMFPACSTARMP</sequence>
<comment type="caution">
    <text evidence="2">The sequence shown here is derived from an EMBL/GenBank/DDBJ whole genome shotgun (WGS) entry which is preliminary data.</text>
</comment>
<evidence type="ECO:0000256" key="1">
    <source>
        <dbReference type="SAM" id="MobiDB-lite"/>
    </source>
</evidence>
<evidence type="ECO:0000313" key="3">
    <source>
        <dbReference type="Proteomes" id="UP000762676"/>
    </source>
</evidence>
<dbReference type="Proteomes" id="UP000762676">
    <property type="component" value="Unassembled WGS sequence"/>
</dbReference>
<gene>
    <name evidence="2" type="ORF">ElyMa_000595900</name>
</gene>
<accession>A0AAV4G711</accession>
<proteinExistence type="predicted"/>
<feature type="compositionally biased region" description="Pro residues" evidence="1">
    <location>
        <begin position="68"/>
        <end position="80"/>
    </location>
</feature>
<organism evidence="2 3">
    <name type="scientific">Elysia marginata</name>
    <dbReference type="NCBI Taxonomy" id="1093978"/>
    <lineage>
        <taxon>Eukaryota</taxon>
        <taxon>Metazoa</taxon>
        <taxon>Spiralia</taxon>
        <taxon>Lophotrochozoa</taxon>
        <taxon>Mollusca</taxon>
        <taxon>Gastropoda</taxon>
        <taxon>Heterobranchia</taxon>
        <taxon>Euthyneura</taxon>
        <taxon>Panpulmonata</taxon>
        <taxon>Sacoglossa</taxon>
        <taxon>Placobranchoidea</taxon>
        <taxon>Plakobranchidae</taxon>
        <taxon>Elysia</taxon>
    </lineage>
</organism>
<keyword evidence="3" id="KW-1185">Reference proteome</keyword>
<name>A0AAV4G711_9GAST</name>
<dbReference type="EMBL" id="BMAT01001167">
    <property type="protein sequence ID" value="GFR81084.1"/>
    <property type="molecule type" value="Genomic_DNA"/>
</dbReference>
<protein>
    <submittedName>
        <fullName evidence="2">Uncharacterized protein</fullName>
    </submittedName>
</protein>
<evidence type="ECO:0000313" key="2">
    <source>
        <dbReference type="EMBL" id="GFR81084.1"/>
    </source>
</evidence>
<dbReference type="AlphaFoldDB" id="A0AAV4G711"/>
<reference evidence="2 3" key="1">
    <citation type="journal article" date="2021" name="Elife">
        <title>Chloroplast acquisition without the gene transfer in kleptoplastic sea slugs, Plakobranchus ocellatus.</title>
        <authorList>
            <person name="Maeda T."/>
            <person name="Takahashi S."/>
            <person name="Yoshida T."/>
            <person name="Shimamura S."/>
            <person name="Takaki Y."/>
            <person name="Nagai Y."/>
            <person name="Toyoda A."/>
            <person name="Suzuki Y."/>
            <person name="Arimoto A."/>
            <person name="Ishii H."/>
            <person name="Satoh N."/>
            <person name="Nishiyama T."/>
            <person name="Hasebe M."/>
            <person name="Maruyama T."/>
            <person name="Minagawa J."/>
            <person name="Obokata J."/>
            <person name="Shigenobu S."/>
        </authorList>
    </citation>
    <scope>NUCLEOTIDE SEQUENCE [LARGE SCALE GENOMIC DNA]</scope>
</reference>